<gene>
    <name evidence="3" type="primary">PTC7</name>
    <name evidence="3" type="ORF">CcaverHIS019_0502710</name>
</gene>
<keyword evidence="1" id="KW-0904">Protein phosphatase</keyword>
<reference evidence="3" key="1">
    <citation type="journal article" date="2023" name="BMC Genomics">
        <title>Chromosome-level genome assemblies of Cutaneotrichosporon spp. (Trichosporonales, Basidiomycota) reveal imbalanced evolution between nucleotide sequences and chromosome synteny.</title>
        <authorList>
            <person name="Kobayashi Y."/>
            <person name="Kayamori A."/>
            <person name="Aoki K."/>
            <person name="Shiwa Y."/>
            <person name="Matsutani M."/>
            <person name="Fujita N."/>
            <person name="Sugita T."/>
            <person name="Iwasaki W."/>
            <person name="Tanaka N."/>
            <person name="Takashima M."/>
        </authorList>
    </citation>
    <scope>NUCLEOTIDE SEQUENCE</scope>
    <source>
        <strain evidence="3">HIS019</strain>
    </source>
</reference>
<dbReference type="PROSITE" id="PS51746">
    <property type="entry name" value="PPM_2"/>
    <property type="match status" value="1"/>
</dbReference>
<dbReference type="GO" id="GO:0046872">
    <property type="term" value="F:metal ion binding"/>
    <property type="evidence" value="ECO:0007669"/>
    <property type="project" value="UniProtKB-UniRule"/>
</dbReference>
<keyword evidence="1" id="KW-0378">Hydrolase</keyword>
<protein>
    <recommendedName>
        <fullName evidence="1">Protein phosphatase</fullName>
        <ecNumber evidence="1">3.1.3.16</ecNumber>
    </recommendedName>
</protein>
<dbReference type="PANTHER" id="PTHR12320:SF1">
    <property type="entry name" value="PROTEIN PHOSPHATASE PTC7 HOMOLOG"/>
    <property type="match status" value="1"/>
</dbReference>
<dbReference type="KEGG" id="ccac:CcaHIS019_0502710"/>
<evidence type="ECO:0000313" key="3">
    <source>
        <dbReference type="EMBL" id="BEI92643.1"/>
    </source>
</evidence>
<name>A0AA48QWR8_9TREE</name>
<keyword evidence="1" id="KW-0479">Metal-binding</keyword>
<comment type="catalytic activity">
    <reaction evidence="1">
        <text>O-phospho-L-seryl-[protein] + H2O = L-seryl-[protein] + phosphate</text>
        <dbReference type="Rhea" id="RHEA:20629"/>
        <dbReference type="Rhea" id="RHEA-COMP:9863"/>
        <dbReference type="Rhea" id="RHEA-COMP:11604"/>
        <dbReference type="ChEBI" id="CHEBI:15377"/>
        <dbReference type="ChEBI" id="CHEBI:29999"/>
        <dbReference type="ChEBI" id="CHEBI:43474"/>
        <dbReference type="ChEBI" id="CHEBI:83421"/>
        <dbReference type="EC" id="3.1.3.16"/>
    </reaction>
</comment>
<comment type="cofactor">
    <cofactor evidence="1">
        <name>Mn(2+)</name>
        <dbReference type="ChEBI" id="CHEBI:29035"/>
    </cofactor>
</comment>
<comment type="catalytic activity">
    <reaction evidence="1">
        <text>O-phospho-L-threonyl-[protein] + H2O = L-threonyl-[protein] + phosphate</text>
        <dbReference type="Rhea" id="RHEA:47004"/>
        <dbReference type="Rhea" id="RHEA-COMP:11060"/>
        <dbReference type="Rhea" id="RHEA-COMP:11605"/>
        <dbReference type="ChEBI" id="CHEBI:15377"/>
        <dbReference type="ChEBI" id="CHEBI:30013"/>
        <dbReference type="ChEBI" id="CHEBI:43474"/>
        <dbReference type="ChEBI" id="CHEBI:61977"/>
        <dbReference type="EC" id="3.1.3.16"/>
    </reaction>
</comment>
<evidence type="ECO:0000259" key="2">
    <source>
        <dbReference type="PROSITE" id="PS51746"/>
    </source>
</evidence>
<evidence type="ECO:0000313" key="4">
    <source>
        <dbReference type="Proteomes" id="UP001233271"/>
    </source>
</evidence>
<dbReference type="GO" id="GO:0004722">
    <property type="term" value="F:protein serine/threonine phosphatase activity"/>
    <property type="evidence" value="ECO:0007669"/>
    <property type="project" value="UniProtKB-EC"/>
</dbReference>
<dbReference type="PANTHER" id="PTHR12320">
    <property type="entry name" value="PROTEIN PHOSPHATASE 2C"/>
    <property type="match status" value="1"/>
</dbReference>
<evidence type="ECO:0000256" key="1">
    <source>
        <dbReference type="RuleBase" id="RU366020"/>
    </source>
</evidence>
<keyword evidence="1" id="KW-0460">Magnesium</keyword>
<sequence length="366" mass="39051">MRATRVVLNLAHPVSTRAPPALVYNLGISYAAKHSPPFVPPNAHPASGGFAGQPSKLGKWVDTMKALPAGRGELEPTKDEREAGKRELDLQIAVNKWGAGEDFFAVVSTDTFTHIAASDGVGGWAPQFDPSLYSQALMFHYAQALTASPSMAPWEALNRAYAAVEADDNVKAGSATAVGVSMGETGKGQAINLGDSGLTILRGGKAVFETLTQTHFFNCPYQLSKTPLTMRSPDLITDTPAQADKFEFDLEPGDVVLLYTDGLSDNLPAQRIPLLNAAVLQTLELEANADLSVEDKRAAHARLLADVLVAASRYGMCFTGEEDVSKGGAWKTPFEIEAKSHRRDFKGGKIDDVTVLAVTVAERLGA</sequence>
<feature type="domain" description="PPM-type phosphatase" evidence="2">
    <location>
        <begin position="84"/>
        <end position="360"/>
    </location>
</feature>
<dbReference type="SMART" id="SM00331">
    <property type="entry name" value="PP2C_SIG"/>
    <property type="match status" value="1"/>
</dbReference>
<dbReference type="RefSeq" id="XP_060457908.1">
    <property type="nucleotide sequence ID" value="XM_060601412.1"/>
</dbReference>
<organism evidence="3 4">
    <name type="scientific">Cutaneotrichosporon cavernicola</name>
    <dbReference type="NCBI Taxonomy" id="279322"/>
    <lineage>
        <taxon>Eukaryota</taxon>
        <taxon>Fungi</taxon>
        <taxon>Dikarya</taxon>
        <taxon>Basidiomycota</taxon>
        <taxon>Agaricomycotina</taxon>
        <taxon>Tremellomycetes</taxon>
        <taxon>Trichosporonales</taxon>
        <taxon>Trichosporonaceae</taxon>
        <taxon>Cutaneotrichosporon</taxon>
    </lineage>
</organism>
<dbReference type="EC" id="3.1.3.16" evidence="1"/>
<dbReference type="InterPro" id="IPR039123">
    <property type="entry name" value="PPTC7"/>
</dbReference>
<dbReference type="InterPro" id="IPR036457">
    <property type="entry name" value="PPM-type-like_dom_sf"/>
</dbReference>
<accession>A0AA48QWR8</accession>
<comment type="similarity">
    <text evidence="1">Belongs to the PP2C family.</text>
</comment>
<dbReference type="SUPFAM" id="SSF81606">
    <property type="entry name" value="PP2C-like"/>
    <property type="match status" value="1"/>
</dbReference>
<keyword evidence="4" id="KW-1185">Reference proteome</keyword>
<dbReference type="Proteomes" id="UP001233271">
    <property type="component" value="Chromosome 5"/>
</dbReference>
<dbReference type="Pfam" id="PF07228">
    <property type="entry name" value="SpoIIE"/>
    <property type="match status" value="1"/>
</dbReference>
<keyword evidence="1" id="KW-0464">Manganese</keyword>
<dbReference type="InterPro" id="IPR001932">
    <property type="entry name" value="PPM-type_phosphatase-like_dom"/>
</dbReference>
<proteinExistence type="inferred from homology"/>
<dbReference type="GeneID" id="85496513"/>
<dbReference type="EMBL" id="AP028216">
    <property type="protein sequence ID" value="BEI92643.1"/>
    <property type="molecule type" value="Genomic_DNA"/>
</dbReference>
<dbReference type="AlphaFoldDB" id="A0AA48QWR8"/>
<comment type="cofactor">
    <cofactor evidence="1">
        <name>Mg(2+)</name>
        <dbReference type="ChEBI" id="CHEBI:18420"/>
    </cofactor>
</comment>
<dbReference type="Gene3D" id="3.60.40.10">
    <property type="entry name" value="PPM-type phosphatase domain"/>
    <property type="match status" value="1"/>
</dbReference>